<sequence length="542" mass="58797">MSSFGSKRKARKIIIQDDDDDNIPATSLNPPEEPQAPALQPSFKTNRKPFKQSALRKSINIDKLEDDTPDVQPASTNTQDETEDNDDGGAPLRARPSLGARSGSTKIKKRASSSRLSFGGASEEATEDDESMVLGEEVISTPKRGTLAHAAAENSAYRKGIAKNNLPLGRLPMRSADTDDDRPRYSKEYLSELQMSTPNTPQNLAKLHSTSDDDDEMTLDPSEIEGAVIVDTHGPSKDTAILTEAEIQEKKARRARRAKEGAGQDTDDFISLSDDDHRGQGDSYLAVLSRRQEYNPKKSAKDSTRLVAEDEDLGEGFDEFVEDGGLSLGKKAEREARRRQRAEMASLITAAEGDGDDDSGSDDSEAERRAAYEAAQTRAGMDGLAAEREQQRRRLQSSASVQIPRITPLPDLNALMDEFRARVRRKADESNRLKAKIAQLRAEREGILKREPEVQRLLNEAGERYRALMSGGTAEGTSGTTNGGSGNENGNAQGGTSGAAEDSIAAARSLLDQARGGADTPGQRGLESLGTTPVRQQSRMEI</sequence>
<evidence type="ECO:0000313" key="1">
    <source>
        <dbReference type="EMBL" id="KAI6082818.1"/>
    </source>
</evidence>
<protein>
    <submittedName>
        <fullName evidence="1">Nineteen complex-related protein 2-domain-containing protein</fullName>
    </submittedName>
</protein>
<proteinExistence type="predicted"/>
<gene>
    <name evidence="1" type="ORF">F4821DRAFT_246077</name>
</gene>
<dbReference type="Proteomes" id="UP001497680">
    <property type="component" value="Unassembled WGS sequence"/>
</dbReference>
<name>A0ACC0CR10_9PEZI</name>
<dbReference type="EMBL" id="MU394362">
    <property type="protein sequence ID" value="KAI6082818.1"/>
    <property type="molecule type" value="Genomic_DNA"/>
</dbReference>
<accession>A0ACC0CR10</accession>
<keyword evidence="2" id="KW-1185">Reference proteome</keyword>
<comment type="caution">
    <text evidence="1">The sequence shown here is derived from an EMBL/GenBank/DDBJ whole genome shotgun (WGS) entry which is preliminary data.</text>
</comment>
<reference evidence="1 2" key="1">
    <citation type="journal article" date="2022" name="New Phytol.">
        <title>Ecological generalism drives hyperdiversity of secondary metabolite gene clusters in xylarialean endophytes.</title>
        <authorList>
            <person name="Franco M.E.E."/>
            <person name="Wisecaver J.H."/>
            <person name="Arnold A.E."/>
            <person name="Ju Y.M."/>
            <person name="Slot J.C."/>
            <person name="Ahrendt S."/>
            <person name="Moore L.P."/>
            <person name="Eastman K.E."/>
            <person name="Scott K."/>
            <person name="Konkel Z."/>
            <person name="Mondo S.J."/>
            <person name="Kuo A."/>
            <person name="Hayes R.D."/>
            <person name="Haridas S."/>
            <person name="Andreopoulos B."/>
            <person name="Riley R."/>
            <person name="LaButti K."/>
            <person name="Pangilinan J."/>
            <person name="Lipzen A."/>
            <person name="Amirebrahimi M."/>
            <person name="Yan J."/>
            <person name="Adam C."/>
            <person name="Keymanesh K."/>
            <person name="Ng V."/>
            <person name="Louie K."/>
            <person name="Northen T."/>
            <person name="Drula E."/>
            <person name="Henrissat B."/>
            <person name="Hsieh H.M."/>
            <person name="Youens-Clark K."/>
            <person name="Lutzoni F."/>
            <person name="Miadlikowska J."/>
            <person name="Eastwood D.C."/>
            <person name="Hamelin R.C."/>
            <person name="Grigoriev I.V."/>
            <person name="U'Ren J.M."/>
        </authorList>
    </citation>
    <scope>NUCLEOTIDE SEQUENCE [LARGE SCALE GENOMIC DNA]</scope>
    <source>
        <strain evidence="1 2">ER1909</strain>
    </source>
</reference>
<organism evidence="1 2">
    <name type="scientific">Hypoxylon rubiginosum</name>
    <dbReference type="NCBI Taxonomy" id="110542"/>
    <lineage>
        <taxon>Eukaryota</taxon>
        <taxon>Fungi</taxon>
        <taxon>Dikarya</taxon>
        <taxon>Ascomycota</taxon>
        <taxon>Pezizomycotina</taxon>
        <taxon>Sordariomycetes</taxon>
        <taxon>Xylariomycetidae</taxon>
        <taxon>Xylariales</taxon>
        <taxon>Hypoxylaceae</taxon>
        <taxon>Hypoxylon</taxon>
    </lineage>
</organism>
<evidence type="ECO:0000313" key="2">
    <source>
        <dbReference type="Proteomes" id="UP001497680"/>
    </source>
</evidence>